<dbReference type="OrthoDB" id="10265760at2759"/>
<evidence type="ECO:0000313" key="2">
    <source>
        <dbReference type="EMBL" id="KIZ03013.1"/>
    </source>
</evidence>
<organism evidence="2 3">
    <name type="scientific">Monoraphidium neglectum</name>
    <dbReference type="NCBI Taxonomy" id="145388"/>
    <lineage>
        <taxon>Eukaryota</taxon>
        <taxon>Viridiplantae</taxon>
        <taxon>Chlorophyta</taxon>
        <taxon>core chlorophytes</taxon>
        <taxon>Chlorophyceae</taxon>
        <taxon>CS clade</taxon>
        <taxon>Sphaeropleales</taxon>
        <taxon>Selenastraceae</taxon>
        <taxon>Monoraphidium</taxon>
    </lineage>
</organism>
<dbReference type="PANTHER" id="PTHR35399">
    <property type="entry name" value="SLR8030 PROTEIN"/>
    <property type="match status" value="1"/>
</dbReference>
<accession>A0A0D2JWB7</accession>
<keyword evidence="1" id="KW-0732">Signal</keyword>
<dbReference type="Pfam" id="PF05787">
    <property type="entry name" value="PhoX"/>
    <property type="match status" value="1"/>
</dbReference>
<dbReference type="Proteomes" id="UP000054498">
    <property type="component" value="Unassembled WGS sequence"/>
</dbReference>
<dbReference type="PANTHER" id="PTHR35399:SF2">
    <property type="entry name" value="DUF839 DOMAIN-CONTAINING PROTEIN"/>
    <property type="match status" value="1"/>
</dbReference>
<proteinExistence type="predicted"/>
<dbReference type="KEGG" id="mng:MNEG_4949"/>
<sequence length="522" mass="56053">MPRSAIVILLLAAATAAAAAAKDPACLDIGWTTLARTGLTYGSGIYGAATAKDGKRVLDIVAADVALPTTPTSELSFNPIGAIPATWAPPAGYKATGLVSVSPDFVSFHTRGSKTFVINHFEYPQPSKMYVSELSKPDAKGTITVVNTKPIDDTMDNGLMSMCSGSLGEEYPPDCRTFEQQFANCITPSEATLCGMSPGDTGSAGSLLDFGRYFGLFSRGASYGLASIDPLNNQAAHDELAQSYKCYNYGSSPEARLVSSTGATTITKWRTIGRISHEAALVMPDKKTVYSTDDNPNGVWLKFVADKQQKLDSGSLYAAKLKSQRVENGKPTWDLEWILLGKGDQATLEAMANSNLKFSDIFEVATPVGSPPACPSGFLAANTVNNLFRFKDNSTNTNYYIECLKVKPGMETAAAFFETRRYASMLGATAEFEKQEGITVSKLHSKVWFSTSVIRNGMTNSPAYNFLRNDIDLPQNNCGGVMEVDLDDNWSGTKIRMLLTGDSAANTNANNECNLDNIAEPG</sequence>
<evidence type="ECO:0000313" key="3">
    <source>
        <dbReference type="Proteomes" id="UP000054498"/>
    </source>
</evidence>
<feature type="signal peptide" evidence="1">
    <location>
        <begin position="1"/>
        <end position="20"/>
    </location>
</feature>
<name>A0A0D2JWB7_9CHLO</name>
<reference evidence="2 3" key="1">
    <citation type="journal article" date="2013" name="BMC Genomics">
        <title>Reconstruction of the lipid metabolism for the microalga Monoraphidium neglectum from its genome sequence reveals characteristics suitable for biofuel production.</title>
        <authorList>
            <person name="Bogen C."/>
            <person name="Al-Dilaimi A."/>
            <person name="Albersmeier A."/>
            <person name="Wichmann J."/>
            <person name="Grundmann M."/>
            <person name="Rupp O."/>
            <person name="Lauersen K.J."/>
            <person name="Blifernez-Klassen O."/>
            <person name="Kalinowski J."/>
            <person name="Goesmann A."/>
            <person name="Mussgnug J.H."/>
            <person name="Kruse O."/>
        </authorList>
    </citation>
    <scope>NUCLEOTIDE SEQUENCE [LARGE SCALE GENOMIC DNA]</scope>
    <source>
        <strain evidence="2 3">SAG 48.87</strain>
    </source>
</reference>
<feature type="chain" id="PRO_5002256369" evidence="1">
    <location>
        <begin position="21"/>
        <end position="522"/>
    </location>
</feature>
<dbReference type="GeneID" id="25737826"/>
<dbReference type="AlphaFoldDB" id="A0A0D2JWB7"/>
<evidence type="ECO:0000256" key="1">
    <source>
        <dbReference type="SAM" id="SignalP"/>
    </source>
</evidence>
<dbReference type="InterPro" id="IPR008557">
    <property type="entry name" value="PhoX"/>
</dbReference>
<protein>
    <submittedName>
        <fullName evidence="2">Uncharacterized protein</fullName>
    </submittedName>
</protein>
<dbReference type="RefSeq" id="XP_013902032.1">
    <property type="nucleotide sequence ID" value="XM_014046578.1"/>
</dbReference>
<keyword evidence="3" id="KW-1185">Reference proteome</keyword>
<dbReference type="EMBL" id="KK100932">
    <property type="protein sequence ID" value="KIZ03013.1"/>
    <property type="molecule type" value="Genomic_DNA"/>
</dbReference>
<gene>
    <name evidence="2" type="ORF">MNEG_4949</name>
</gene>